<keyword evidence="4 7" id="KW-0808">Transferase</keyword>
<dbReference type="PROSITE" id="PS51689">
    <property type="entry name" value="SAM_RNA_A_N6_MT"/>
    <property type="match status" value="1"/>
</dbReference>
<feature type="domain" description="Ribosomal RNA adenine methylase transferase N-terminal" evidence="9">
    <location>
        <begin position="23"/>
        <end position="194"/>
    </location>
</feature>
<comment type="catalytic activity">
    <reaction evidence="7">
        <text>adenosine(1518)/adenosine(1519) in 16S rRNA + 4 S-adenosyl-L-methionine = N(6)-dimethyladenosine(1518)/N(6)-dimethyladenosine(1519) in 16S rRNA + 4 S-adenosyl-L-homocysteine + 4 H(+)</text>
        <dbReference type="Rhea" id="RHEA:19609"/>
        <dbReference type="Rhea" id="RHEA-COMP:10232"/>
        <dbReference type="Rhea" id="RHEA-COMP:10233"/>
        <dbReference type="ChEBI" id="CHEBI:15378"/>
        <dbReference type="ChEBI" id="CHEBI:57856"/>
        <dbReference type="ChEBI" id="CHEBI:59789"/>
        <dbReference type="ChEBI" id="CHEBI:74411"/>
        <dbReference type="ChEBI" id="CHEBI:74493"/>
        <dbReference type="EC" id="2.1.1.182"/>
    </reaction>
</comment>
<proteinExistence type="inferred from homology"/>
<evidence type="ECO:0000259" key="9">
    <source>
        <dbReference type="SMART" id="SM00650"/>
    </source>
</evidence>
<dbReference type="GO" id="GO:0052908">
    <property type="term" value="F:16S rRNA (adenine(1518)-N(6)/adenine(1519)-N(6))-dimethyltransferase activity"/>
    <property type="evidence" value="ECO:0007669"/>
    <property type="project" value="UniProtKB-EC"/>
</dbReference>
<dbReference type="FunFam" id="1.10.8.100:FF:000001">
    <property type="entry name" value="Ribosomal RNA small subunit methyltransferase A"/>
    <property type="match status" value="1"/>
</dbReference>
<dbReference type="FunFam" id="3.40.50.150:FF:000023">
    <property type="entry name" value="Ribosomal RNA small subunit methyltransferase A"/>
    <property type="match status" value="1"/>
</dbReference>
<dbReference type="EMBL" id="FNFH01000005">
    <property type="protein sequence ID" value="SDK50707.1"/>
    <property type="molecule type" value="Genomic_DNA"/>
</dbReference>
<gene>
    <name evidence="7" type="primary">rsmA</name>
    <name evidence="7" type="synonym">ksgA</name>
    <name evidence="10" type="ORF">SAMN05216212_2500</name>
</gene>
<evidence type="ECO:0000256" key="8">
    <source>
        <dbReference type="PROSITE-ProRule" id="PRU01026"/>
    </source>
</evidence>
<feature type="binding site" evidence="7 8">
    <location>
        <position position="18"/>
    </location>
    <ligand>
        <name>S-adenosyl-L-methionine</name>
        <dbReference type="ChEBI" id="CHEBI:59789"/>
    </ligand>
</feature>
<evidence type="ECO:0000313" key="10">
    <source>
        <dbReference type="EMBL" id="SDK50707.1"/>
    </source>
</evidence>
<dbReference type="EC" id="2.1.1.182" evidence="7"/>
<dbReference type="Gene3D" id="3.40.50.150">
    <property type="entry name" value="Vaccinia Virus protein VP39"/>
    <property type="match status" value="1"/>
</dbReference>
<evidence type="ECO:0000256" key="4">
    <source>
        <dbReference type="ARBA" id="ARBA00022679"/>
    </source>
</evidence>
<dbReference type="InterPro" id="IPR023165">
    <property type="entry name" value="rRNA_Ade_diMease-like_C"/>
</dbReference>
<dbReference type="InterPro" id="IPR020596">
    <property type="entry name" value="rRNA_Ade_Mease_Trfase_CS"/>
</dbReference>
<evidence type="ECO:0000313" key="11">
    <source>
        <dbReference type="Proteomes" id="UP000199305"/>
    </source>
</evidence>
<keyword evidence="5 7" id="KW-0949">S-adenosyl-L-methionine</keyword>
<dbReference type="InterPro" id="IPR020598">
    <property type="entry name" value="rRNA_Ade_methylase_Trfase_N"/>
</dbReference>
<dbReference type="SMART" id="SM00650">
    <property type="entry name" value="rADc"/>
    <property type="match status" value="1"/>
</dbReference>
<accession>A0A1G9CGC8</accession>
<feature type="binding site" evidence="7 8">
    <location>
        <position position="109"/>
    </location>
    <ligand>
        <name>S-adenosyl-L-methionine</name>
        <dbReference type="ChEBI" id="CHEBI:59789"/>
    </ligand>
</feature>
<dbReference type="HAMAP" id="MF_00607">
    <property type="entry name" value="16SrRNA_methyltr_A"/>
    <property type="match status" value="1"/>
</dbReference>
<dbReference type="CDD" id="cd02440">
    <property type="entry name" value="AdoMet_MTases"/>
    <property type="match status" value="1"/>
</dbReference>
<dbReference type="RefSeq" id="WP_091514546.1">
    <property type="nucleotide sequence ID" value="NZ_FNFH01000005.1"/>
</dbReference>
<dbReference type="InterPro" id="IPR011530">
    <property type="entry name" value="rRNA_adenine_dimethylase"/>
</dbReference>
<comment type="function">
    <text evidence="7">Specifically dimethylates two adjacent adenosines (A1518 and A1519) in the loop of a conserved hairpin near the 3'-end of 16S rRNA in the 30S particle. May play a critical role in biogenesis of 30S subunits.</text>
</comment>
<feature type="binding site" evidence="7 8">
    <location>
        <position position="43"/>
    </location>
    <ligand>
        <name>S-adenosyl-L-methionine</name>
        <dbReference type="ChEBI" id="CHEBI:59789"/>
    </ligand>
</feature>
<evidence type="ECO:0000256" key="2">
    <source>
        <dbReference type="ARBA" id="ARBA00022552"/>
    </source>
</evidence>
<evidence type="ECO:0000256" key="5">
    <source>
        <dbReference type="ARBA" id="ARBA00022691"/>
    </source>
</evidence>
<feature type="binding site" evidence="7 8">
    <location>
        <position position="64"/>
    </location>
    <ligand>
        <name>S-adenosyl-L-methionine</name>
        <dbReference type="ChEBI" id="CHEBI:59789"/>
    </ligand>
</feature>
<dbReference type="PANTHER" id="PTHR11727:SF7">
    <property type="entry name" value="DIMETHYLADENOSINE TRANSFERASE-RELATED"/>
    <property type="match status" value="1"/>
</dbReference>
<comment type="subcellular location">
    <subcellularLocation>
        <location evidence="7">Cytoplasm</location>
    </subcellularLocation>
</comment>
<name>A0A1G9CGC8_9GAMM</name>
<dbReference type="NCBIfam" id="TIGR00755">
    <property type="entry name" value="ksgA"/>
    <property type="match status" value="1"/>
</dbReference>
<dbReference type="GO" id="GO:0003723">
    <property type="term" value="F:RNA binding"/>
    <property type="evidence" value="ECO:0007669"/>
    <property type="project" value="UniProtKB-UniRule"/>
</dbReference>
<evidence type="ECO:0000256" key="7">
    <source>
        <dbReference type="HAMAP-Rule" id="MF_00607"/>
    </source>
</evidence>
<dbReference type="PROSITE" id="PS01131">
    <property type="entry name" value="RRNA_A_DIMETH"/>
    <property type="match status" value="1"/>
</dbReference>
<feature type="binding site" evidence="7 8">
    <location>
        <position position="16"/>
    </location>
    <ligand>
        <name>S-adenosyl-L-methionine</name>
        <dbReference type="ChEBI" id="CHEBI:59789"/>
    </ligand>
</feature>
<feature type="binding site" evidence="7 8">
    <location>
        <position position="89"/>
    </location>
    <ligand>
        <name>S-adenosyl-L-methionine</name>
        <dbReference type="ChEBI" id="CHEBI:59789"/>
    </ligand>
</feature>
<dbReference type="GO" id="GO:0005829">
    <property type="term" value="C:cytosol"/>
    <property type="evidence" value="ECO:0007669"/>
    <property type="project" value="TreeGrafter"/>
</dbReference>
<evidence type="ECO:0000256" key="3">
    <source>
        <dbReference type="ARBA" id="ARBA00022603"/>
    </source>
</evidence>
<sequence>MDNFFQHKARKRFGQNFLVDDNIIERIVRAIGPSETDRLIEIGPGQGAITALLLQRCPSLTAVELDRDLIPMLQFKFRDYPEFEIIEQDALKLDFGALAEEKPLRIVGNLPYNISTPLLFHLLTFRGKIEDMHFMLQKEVVDRLGATPGTKAYGRLSVMVQYHCRVQGLFPVPPQAFRPAPKVESAIVRLVPHPNPPYPATDEALLERIVNVAFQQRRKTLRNALKPLYPELDASKLPVDAGRRPETLSVKEFVDLANYCATLKT</sequence>
<dbReference type="Proteomes" id="UP000199305">
    <property type="component" value="Unassembled WGS sequence"/>
</dbReference>
<keyword evidence="2 7" id="KW-0698">rRNA processing</keyword>
<dbReference type="InterPro" id="IPR001737">
    <property type="entry name" value="KsgA/Erm"/>
</dbReference>
<evidence type="ECO:0000256" key="6">
    <source>
        <dbReference type="ARBA" id="ARBA00022884"/>
    </source>
</evidence>
<keyword evidence="11" id="KW-1185">Reference proteome</keyword>
<dbReference type="PANTHER" id="PTHR11727">
    <property type="entry name" value="DIMETHYLADENOSINE TRANSFERASE"/>
    <property type="match status" value="1"/>
</dbReference>
<keyword evidence="6 7" id="KW-0694">RNA-binding</keyword>
<dbReference type="SUPFAM" id="SSF53335">
    <property type="entry name" value="S-adenosyl-L-methionine-dependent methyltransferases"/>
    <property type="match status" value="1"/>
</dbReference>
<dbReference type="Pfam" id="PF00398">
    <property type="entry name" value="RrnaAD"/>
    <property type="match status" value="1"/>
</dbReference>
<keyword evidence="1 7" id="KW-0963">Cytoplasm</keyword>
<keyword evidence="3 7" id="KW-0489">Methyltransferase</keyword>
<dbReference type="InterPro" id="IPR029063">
    <property type="entry name" value="SAM-dependent_MTases_sf"/>
</dbReference>
<organism evidence="10 11">
    <name type="scientific">Microbulbifer yueqingensis</name>
    <dbReference type="NCBI Taxonomy" id="658219"/>
    <lineage>
        <taxon>Bacteria</taxon>
        <taxon>Pseudomonadati</taxon>
        <taxon>Pseudomonadota</taxon>
        <taxon>Gammaproteobacteria</taxon>
        <taxon>Cellvibrionales</taxon>
        <taxon>Microbulbiferaceae</taxon>
        <taxon>Microbulbifer</taxon>
    </lineage>
</organism>
<protein>
    <recommendedName>
        <fullName evidence="7">Ribosomal RNA small subunit methyltransferase A</fullName>
        <ecNumber evidence="7">2.1.1.182</ecNumber>
    </recommendedName>
    <alternativeName>
        <fullName evidence="7">16S rRNA (adenine(1518)-N(6)/adenine(1519)-N(6))-dimethyltransferase</fullName>
    </alternativeName>
    <alternativeName>
        <fullName evidence="7">16S rRNA dimethyladenosine transferase</fullName>
    </alternativeName>
    <alternativeName>
        <fullName evidence="7">16S rRNA dimethylase</fullName>
    </alternativeName>
    <alternativeName>
        <fullName evidence="7">S-adenosylmethionine-6-N', N'-adenosyl(rRNA) dimethyltransferase</fullName>
    </alternativeName>
</protein>
<dbReference type="Gene3D" id="1.10.8.100">
    <property type="entry name" value="Ribosomal RNA adenine dimethylase-like, domain 2"/>
    <property type="match status" value="1"/>
</dbReference>
<dbReference type="OrthoDB" id="9814755at2"/>
<dbReference type="AlphaFoldDB" id="A0A1G9CGC8"/>
<evidence type="ECO:0000256" key="1">
    <source>
        <dbReference type="ARBA" id="ARBA00022490"/>
    </source>
</evidence>
<reference evidence="11" key="1">
    <citation type="submission" date="2016-10" db="EMBL/GenBank/DDBJ databases">
        <authorList>
            <person name="Varghese N."/>
            <person name="Submissions S."/>
        </authorList>
    </citation>
    <scope>NUCLEOTIDE SEQUENCE [LARGE SCALE GENOMIC DNA]</scope>
    <source>
        <strain evidence="11">CGMCC 1.10658</strain>
    </source>
</reference>
<dbReference type="STRING" id="658219.SAMN05216212_2500"/>
<comment type="similarity">
    <text evidence="7">Belongs to the class I-like SAM-binding methyltransferase superfamily. rRNA adenine N(6)-methyltransferase family. RsmA subfamily.</text>
</comment>